<name>A0A370QNB1_9GAMM</name>
<dbReference type="AlphaFoldDB" id="A0A370QNB1"/>
<evidence type="ECO:0000313" key="1">
    <source>
        <dbReference type="EMBL" id="RDK89859.1"/>
    </source>
</evidence>
<dbReference type="OrthoDB" id="21302at2"/>
<dbReference type="RefSeq" id="WP_115458981.1">
    <property type="nucleotide sequence ID" value="NZ_QRAP01000006.1"/>
</dbReference>
<comment type="caution">
    <text evidence="1">The sequence shown here is derived from an EMBL/GenBank/DDBJ whole genome shotgun (WGS) entry which is preliminary data.</text>
</comment>
<gene>
    <name evidence="1" type="ORF">C8D90_10664</name>
</gene>
<proteinExistence type="predicted"/>
<dbReference type="InterPro" id="IPR021266">
    <property type="entry name" value="Kdo_hydroxlase"/>
</dbReference>
<dbReference type="EMBL" id="QRAP01000006">
    <property type="protein sequence ID" value="RDK89859.1"/>
    <property type="molecule type" value="Genomic_DNA"/>
</dbReference>
<protein>
    <submittedName>
        <fullName evidence="1">3-deoxy-D-manno-octulosonic acid hydroxylase-like protein</fullName>
    </submittedName>
</protein>
<evidence type="ECO:0000313" key="2">
    <source>
        <dbReference type="Proteomes" id="UP000254848"/>
    </source>
</evidence>
<reference evidence="1 2" key="1">
    <citation type="submission" date="2018-07" db="EMBL/GenBank/DDBJ databases">
        <title>Genomic Encyclopedia of Type Strains, Phase IV (KMG-IV): sequencing the most valuable type-strain genomes for metagenomic binning, comparative biology and taxonomic classification.</title>
        <authorList>
            <person name="Goeker M."/>
        </authorList>
    </citation>
    <scope>NUCLEOTIDE SEQUENCE [LARGE SCALE GENOMIC DNA]</scope>
    <source>
        <strain evidence="1 2">DSM 103736</strain>
    </source>
</reference>
<dbReference type="Pfam" id="PF11004">
    <property type="entry name" value="Kdo_hydroxy"/>
    <property type="match status" value="1"/>
</dbReference>
<accession>A0A370QNB1</accession>
<dbReference type="Proteomes" id="UP000254848">
    <property type="component" value="Unassembled WGS sequence"/>
</dbReference>
<organism evidence="1 2">
    <name type="scientific">Enterobacillus tribolii</name>
    <dbReference type="NCBI Taxonomy" id="1487935"/>
    <lineage>
        <taxon>Bacteria</taxon>
        <taxon>Pseudomonadati</taxon>
        <taxon>Pseudomonadota</taxon>
        <taxon>Gammaproteobacteria</taxon>
        <taxon>Enterobacterales</taxon>
        <taxon>Hafniaceae</taxon>
        <taxon>Enterobacillus</taxon>
    </lineage>
</organism>
<keyword evidence="2" id="KW-1185">Reference proteome</keyword>
<sequence>MSALHANTAIVELPFNRWDIPEQNPQIQHSLELGDVLYLPQLAFPLTKKEHELLTPALVSPKRKNISYQPEKQNINGVADASRTEEVQQLVDRYYRCAVSLLGSLLPGYRQALHSPTTSLRLHPIAAWRANTSWRKDDTRLHVDAFPSRPTYGERIVRVFSNINPHGEARVWRVGEDFASLSARFLPELKAYSPFSSWLQAAVGITKRKRSHYDHLMLELHDKMKGSTAYQQRGLQQSIEFPPGSTWICFSDQTPHAAMSGQFMLEQTFLLPLDAMQDPQLSPLRVLENATQQILI</sequence>